<sequence>MSRFNFTLSRLCGTVHTGGNLEYVDNNTLLSVVGNRITKLDLLTPSITTLPMESRTTIRHTSHSPSSPLLLTVDSTNHCMLINTSLNVCLHRMKFKNPVHHIAFSPSGSYFSVCTGRHLQVWLTPSLRRDFAPFVLHRTYTGHTDDVVHASWTVDDAFILTVSEDNTARVYMRDGEDGYVPRTLAGHRDGLVKGVWMEGQGALATISADGAWQSESYVLKQQSHGYQVNAMSYSPDGSNVATGGEDGKVKLWSGGSGFCFVTFAEHTAPVKDVHWTQKGVVITASLDGTVRCFDTCRYRNFRTLAAPTPMQFLSVGADSSGEIIAAGTADGFQVWDVYKNNNVETLIHQRDVLSLDYRGDGKEIVTATSGGSLYFWDLDSGEVSRVIDGGRDIMGGRKENDRMTASNNASSRHFTTVVYAKDGNHVLAGGNSKYICIYHVATGILVKKFVVSHNRSLDGTLDKLNSKFMGSAHGEVPPDEEERVGVGAVTNIPGAKRQDTGERKSRQEVRTLRVAFSPGGNEFCAVTTEGMLIYRLDEDLAFDPIALTEDVTPNAVNNCVSRGMYGQALIMALLLNETPLIAMVVDGTPNASIALVCRSVTQNHFVRFLHFLADKIADTPHIEFYLNWLQAFAKAHGKRIEKGGSKFVHAIRAVTKSVKTRENELKHCLADNVYTLEWTKTSLESALSKIEEANKV</sequence>
<evidence type="ECO:0000256" key="1">
    <source>
        <dbReference type="ARBA" id="ARBA00010226"/>
    </source>
</evidence>
<dbReference type="Pfam" id="PF04003">
    <property type="entry name" value="Utp12"/>
    <property type="match status" value="1"/>
</dbReference>
<dbReference type="PANTHER" id="PTHR19858">
    <property type="entry name" value="WD40 REPEAT PROTEIN"/>
    <property type="match status" value="1"/>
</dbReference>
<evidence type="ECO:0000256" key="2">
    <source>
        <dbReference type="ARBA" id="ARBA00022574"/>
    </source>
</evidence>
<dbReference type="GO" id="GO:0000462">
    <property type="term" value="P:maturation of SSU-rRNA from tricistronic rRNA transcript (SSU-rRNA, 5.8S rRNA, LSU-rRNA)"/>
    <property type="evidence" value="ECO:0007669"/>
    <property type="project" value="TreeGrafter"/>
</dbReference>
<dbReference type="GO" id="GO:0032040">
    <property type="term" value="C:small-subunit processome"/>
    <property type="evidence" value="ECO:0007669"/>
    <property type="project" value="TreeGrafter"/>
</dbReference>
<dbReference type="GO" id="GO:0000028">
    <property type="term" value="P:ribosomal small subunit assembly"/>
    <property type="evidence" value="ECO:0007669"/>
    <property type="project" value="TreeGrafter"/>
</dbReference>
<dbReference type="GO" id="GO:0034388">
    <property type="term" value="C:Pwp2p-containing subcomplex of 90S preribosome"/>
    <property type="evidence" value="ECO:0007669"/>
    <property type="project" value="TreeGrafter"/>
</dbReference>
<reference evidence="6" key="1">
    <citation type="submission" date="2022-07" db="EMBL/GenBank/DDBJ databases">
        <title>Genome analysis of Parmales, a sister group of diatoms, reveals the evolutionary specialization of diatoms from phago-mixotrophs to photoautotrophs.</title>
        <authorList>
            <person name="Ban H."/>
            <person name="Sato S."/>
            <person name="Yoshikawa S."/>
            <person name="Kazumasa Y."/>
            <person name="Nakamura Y."/>
            <person name="Ichinomiya M."/>
            <person name="Saitoh K."/>
            <person name="Sato N."/>
            <person name="Blanc-Mathieu R."/>
            <person name="Endo H."/>
            <person name="Kuwata A."/>
            <person name="Ogata H."/>
        </authorList>
    </citation>
    <scope>NUCLEOTIDE SEQUENCE</scope>
</reference>
<dbReference type="SUPFAM" id="SSF50978">
    <property type="entry name" value="WD40 repeat-like"/>
    <property type="match status" value="1"/>
</dbReference>
<gene>
    <name evidence="6" type="ORF">TrRE_jg6113</name>
</gene>
<protein>
    <recommendedName>
        <fullName evidence="5">Small-subunit processome Utp12 domain-containing protein</fullName>
    </recommendedName>
</protein>
<feature type="repeat" description="WD" evidence="4">
    <location>
        <begin position="221"/>
        <end position="253"/>
    </location>
</feature>
<evidence type="ECO:0000259" key="5">
    <source>
        <dbReference type="Pfam" id="PF04003"/>
    </source>
</evidence>
<evidence type="ECO:0000256" key="3">
    <source>
        <dbReference type="ARBA" id="ARBA00022737"/>
    </source>
</evidence>
<keyword evidence="7" id="KW-1185">Reference proteome</keyword>
<evidence type="ECO:0000313" key="7">
    <source>
        <dbReference type="Proteomes" id="UP001165082"/>
    </source>
</evidence>
<comment type="similarity">
    <text evidence="1">Belongs to the WD repeat PWP2 family.</text>
</comment>
<dbReference type="InterPro" id="IPR007148">
    <property type="entry name" value="SSU_processome_Utp12"/>
</dbReference>
<comment type="caution">
    <text evidence="6">The sequence shown here is derived from an EMBL/GenBank/DDBJ whole genome shotgun (WGS) entry which is preliminary data.</text>
</comment>
<dbReference type="Gene3D" id="2.130.10.10">
    <property type="entry name" value="YVTN repeat-like/Quinoprotein amine dehydrogenase"/>
    <property type="match status" value="2"/>
</dbReference>
<dbReference type="Pfam" id="PF00400">
    <property type="entry name" value="WD40"/>
    <property type="match status" value="5"/>
</dbReference>
<dbReference type="OrthoDB" id="3142434at2759"/>
<keyword evidence="3" id="KW-0677">Repeat</keyword>
<keyword evidence="2 4" id="KW-0853">WD repeat</keyword>
<dbReference type="PANTHER" id="PTHR19858:SF0">
    <property type="entry name" value="PERIODIC TRYPTOPHAN PROTEIN 2 HOMOLOG"/>
    <property type="match status" value="1"/>
</dbReference>
<feature type="domain" description="Small-subunit processome Utp12" evidence="5">
    <location>
        <begin position="576"/>
        <end position="680"/>
    </location>
</feature>
<dbReference type="PROSITE" id="PS50082">
    <property type="entry name" value="WD_REPEATS_2"/>
    <property type="match status" value="3"/>
</dbReference>
<dbReference type="SUPFAM" id="SSF101908">
    <property type="entry name" value="Putative isomerase YbhE"/>
    <property type="match status" value="1"/>
</dbReference>
<dbReference type="Proteomes" id="UP001165082">
    <property type="component" value="Unassembled WGS sequence"/>
</dbReference>
<proteinExistence type="inferred from homology"/>
<dbReference type="EMBL" id="BRXZ01000322">
    <property type="protein sequence ID" value="GMI09529.1"/>
    <property type="molecule type" value="Genomic_DNA"/>
</dbReference>
<dbReference type="PROSITE" id="PS50294">
    <property type="entry name" value="WD_REPEATS_REGION"/>
    <property type="match status" value="1"/>
</dbReference>
<organism evidence="6 7">
    <name type="scientific">Triparma retinervis</name>
    <dbReference type="NCBI Taxonomy" id="2557542"/>
    <lineage>
        <taxon>Eukaryota</taxon>
        <taxon>Sar</taxon>
        <taxon>Stramenopiles</taxon>
        <taxon>Ochrophyta</taxon>
        <taxon>Bolidophyceae</taxon>
        <taxon>Parmales</taxon>
        <taxon>Triparmaceae</taxon>
        <taxon>Triparma</taxon>
    </lineage>
</organism>
<dbReference type="InterPro" id="IPR036322">
    <property type="entry name" value="WD40_repeat_dom_sf"/>
</dbReference>
<dbReference type="SMART" id="SM00320">
    <property type="entry name" value="WD40"/>
    <property type="match status" value="8"/>
</dbReference>
<dbReference type="AlphaFoldDB" id="A0A9W7KS11"/>
<feature type="repeat" description="WD" evidence="4">
    <location>
        <begin position="140"/>
        <end position="171"/>
    </location>
</feature>
<evidence type="ECO:0000313" key="6">
    <source>
        <dbReference type="EMBL" id="GMI09529.1"/>
    </source>
</evidence>
<name>A0A9W7KS11_9STRA</name>
<accession>A0A9W7KS11</accession>
<evidence type="ECO:0000256" key="4">
    <source>
        <dbReference type="PROSITE-ProRule" id="PRU00221"/>
    </source>
</evidence>
<dbReference type="InterPro" id="IPR001680">
    <property type="entry name" value="WD40_rpt"/>
</dbReference>
<feature type="repeat" description="WD" evidence="4">
    <location>
        <begin position="345"/>
        <end position="386"/>
    </location>
</feature>
<dbReference type="InterPro" id="IPR027145">
    <property type="entry name" value="PWP2"/>
</dbReference>
<dbReference type="InterPro" id="IPR015943">
    <property type="entry name" value="WD40/YVTN_repeat-like_dom_sf"/>
</dbReference>
<dbReference type="CDD" id="cd00200">
    <property type="entry name" value="WD40"/>
    <property type="match status" value="1"/>
</dbReference>